<dbReference type="AlphaFoldDB" id="A0A8C9XI21"/>
<reference evidence="6" key="2">
    <citation type="submission" date="2025-09" db="UniProtKB">
        <authorList>
            <consortium name="Ensembl"/>
        </authorList>
    </citation>
    <scope>IDENTIFICATION</scope>
</reference>
<feature type="chain" id="PRO_5034384345" description="C1q domain-containing protein" evidence="4">
    <location>
        <begin position="21"/>
        <end position="183"/>
    </location>
</feature>
<keyword evidence="3 4" id="KW-0732">Signal</keyword>
<evidence type="ECO:0000259" key="5">
    <source>
        <dbReference type="PROSITE" id="PS50871"/>
    </source>
</evidence>
<proteinExistence type="predicted"/>
<dbReference type="SUPFAM" id="SSF49842">
    <property type="entry name" value="TNF-like"/>
    <property type="match status" value="1"/>
</dbReference>
<organism evidence="6 7">
    <name type="scientific">Sander lucioperca</name>
    <name type="common">Pike-perch</name>
    <name type="synonym">Perca lucioperca</name>
    <dbReference type="NCBI Taxonomy" id="283035"/>
    <lineage>
        <taxon>Eukaryota</taxon>
        <taxon>Metazoa</taxon>
        <taxon>Chordata</taxon>
        <taxon>Craniata</taxon>
        <taxon>Vertebrata</taxon>
        <taxon>Euteleostomi</taxon>
        <taxon>Actinopterygii</taxon>
        <taxon>Neopterygii</taxon>
        <taxon>Teleostei</taxon>
        <taxon>Neoteleostei</taxon>
        <taxon>Acanthomorphata</taxon>
        <taxon>Eupercaria</taxon>
        <taxon>Perciformes</taxon>
        <taxon>Percoidei</taxon>
        <taxon>Percidae</taxon>
        <taxon>Luciopercinae</taxon>
        <taxon>Sander</taxon>
    </lineage>
</organism>
<dbReference type="InterPro" id="IPR001073">
    <property type="entry name" value="C1q_dom"/>
</dbReference>
<dbReference type="PANTHER" id="PTHR22923:SF102">
    <property type="entry name" value="CEREBELLIN 13-RELATED"/>
    <property type="match status" value="1"/>
</dbReference>
<dbReference type="PROSITE" id="PS50871">
    <property type="entry name" value="C1Q"/>
    <property type="match status" value="1"/>
</dbReference>
<reference evidence="6" key="1">
    <citation type="submission" date="2025-08" db="UniProtKB">
        <authorList>
            <consortium name="Ensembl"/>
        </authorList>
    </citation>
    <scope>IDENTIFICATION</scope>
</reference>
<dbReference type="PANTHER" id="PTHR22923">
    <property type="entry name" value="CEREBELLIN-RELATED"/>
    <property type="match status" value="1"/>
</dbReference>
<dbReference type="Proteomes" id="UP000694568">
    <property type="component" value="Unplaced"/>
</dbReference>
<dbReference type="Pfam" id="PF00386">
    <property type="entry name" value="C1q"/>
    <property type="match status" value="1"/>
</dbReference>
<dbReference type="GeneTree" id="ENSGT00940000163520"/>
<evidence type="ECO:0000256" key="2">
    <source>
        <dbReference type="ARBA" id="ARBA00022525"/>
    </source>
</evidence>
<feature type="signal peptide" evidence="4">
    <location>
        <begin position="1"/>
        <end position="20"/>
    </location>
</feature>
<name>A0A8C9XI21_SANLU</name>
<evidence type="ECO:0000313" key="7">
    <source>
        <dbReference type="Proteomes" id="UP000694568"/>
    </source>
</evidence>
<dbReference type="PRINTS" id="PR00007">
    <property type="entry name" value="COMPLEMNTC1Q"/>
</dbReference>
<dbReference type="Ensembl" id="ENSSLUT00000011665.1">
    <property type="protein sequence ID" value="ENSSLUP00000011272.1"/>
    <property type="gene ID" value="ENSSLUG00000005368.1"/>
</dbReference>
<dbReference type="Gene3D" id="2.60.120.40">
    <property type="match status" value="1"/>
</dbReference>
<dbReference type="SMART" id="SM00110">
    <property type="entry name" value="C1Q"/>
    <property type="match status" value="1"/>
</dbReference>
<keyword evidence="2" id="KW-0964">Secreted</keyword>
<protein>
    <recommendedName>
        <fullName evidence="5">C1q domain-containing protein</fullName>
    </recommendedName>
</protein>
<dbReference type="InterPro" id="IPR008983">
    <property type="entry name" value="Tumour_necrosis_fac-like_dom"/>
</dbReference>
<keyword evidence="7" id="KW-1185">Reference proteome</keyword>
<dbReference type="GO" id="GO:0005576">
    <property type="term" value="C:extracellular region"/>
    <property type="evidence" value="ECO:0007669"/>
    <property type="project" value="UniProtKB-SubCell"/>
</dbReference>
<evidence type="ECO:0000256" key="4">
    <source>
        <dbReference type="SAM" id="SignalP"/>
    </source>
</evidence>
<dbReference type="InterPro" id="IPR050822">
    <property type="entry name" value="Cerebellin_Synaptic_Org"/>
</dbReference>
<gene>
    <name evidence="6" type="primary">LOC116057475</name>
</gene>
<accession>A0A8C9XI21</accession>
<feature type="domain" description="C1q" evidence="5">
    <location>
        <begin position="47"/>
        <end position="183"/>
    </location>
</feature>
<evidence type="ECO:0000256" key="3">
    <source>
        <dbReference type="ARBA" id="ARBA00022729"/>
    </source>
</evidence>
<evidence type="ECO:0000256" key="1">
    <source>
        <dbReference type="ARBA" id="ARBA00004613"/>
    </source>
</evidence>
<sequence>MKSATALLLILCLSGALVQAEMASQSDISAELGALRASVEELRLMENRLAAMAFSVALTEAVGPFRVETTIIYPNIITNIGNAYNAHTGFFTAPISGVYFFRFNVMDSWKDSAMGAALYKNNQRVLLNNAWNHWEDNEHVSNGVVLELSQGDVVHMRLPAWYSVTDFGEHHFNIFSGFLLFPM</sequence>
<comment type="subcellular location">
    <subcellularLocation>
        <location evidence="1">Secreted</location>
    </subcellularLocation>
</comment>
<evidence type="ECO:0000313" key="6">
    <source>
        <dbReference type="Ensembl" id="ENSSLUP00000011272.1"/>
    </source>
</evidence>